<keyword evidence="3" id="KW-1185">Reference proteome</keyword>
<sequence>MNFPKKQSDLKILIGFVNGSIFSSENEFKAPEAPGFNRRPDMGPMSGLRLAEGNPVLTSVVRGAKPKLKLEPCDVSEPNTTMNSGTSFTSYTDLNLNGFDFELFPTSTWDLNLTGAEEDPPPMPSLTPLGPPSTPTQFDGNGGMWNSPARPSSLSRPNSRQSSTTPRPPSVPAFSPAGNLTGNPPSVSGPHSVPSPGTFNVPSPANRRHPSGSIVLENLTSPIGTAHHYPNTPQHHPSPGTVNSQYPYSPLLERPGSNQPEETKEGLPGLLAARTPSGMNDLSESNRLREILERPSGGSALSGMGYGVNEEAKAVDVKKESETSTCGGRQLPQSVNKKFFSDNQEDKRASSATSQHEILLSLLKDHNDDETKAGVKKQNEILESLLCETADKKQDAAQQERNDELFKSLMGFQPGSSNLGSRPQSATGCDSPNLLRAMKRPNEDLNMDNSKSQRIDSGFNLQVQPSKLCEKNKMLASLLAKAPSQVPTQNAPSPKPNALPQEKLPKNLKDKLNHDTVIHALTTNSGPLNSQNLRQVSGIQSQISALHRQQGSENSFLNALLVRPNGQGSQIMNSSQLNSNAQKVLLQGQQVQLQTTASPSGGMNISLVQSNLRHGLQQRVRQVAQQDHFGEVNSSGSGESFTWDPAPPAAPSLSDILDQLIDMEPSFDQQVESPPVLTPLPLPGVNERLAINAIQKSLMSIEAESPTSHNGAVNGNQHPPPPKNETRVRASSIKTRLALKTKF</sequence>
<name>A0AA88H9U6_ARTSF</name>
<accession>A0AA88H9U6</accession>
<feature type="region of interest" description="Disordered" evidence="1">
    <location>
        <begin position="704"/>
        <end position="731"/>
    </location>
</feature>
<evidence type="ECO:0000313" key="2">
    <source>
        <dbReference type="EMBL" id="KAK2704868.1"/>
    </source>
</evidence>
<feature type="compositionally biased region" description="Polar residues" evidence="1">
    <location>
        <begin position="323"/>
        <end position="336"/>
    </location>
</feature>
<protein>
    <submittedName>
        <fullName evidence="2">Uncharacterized protein</fullName>
    </submittedName>
</protein>
<dbReference type="EMBL" id="JAVRJZ010000021">
    <property type="protein sequence ID" value="KAK2704868.1"/>
    <property type="molecule type" value="Genomic_DNA"/>
</dbReference>
<feature type="non-terminal residue" evidence="2">
    <location>
        <position position="1"/>
    </location>
</feature>
<dbReference type="AlphaFoldDB" id="A0AA88H9U6"/>
<feature type="compositionally biased region" description="Low complexity" evidence="1">
    <location>
        <begin position="184"/>
        <end position="197"/>
    </location>
</feature>
<feature type="compositionally biased region" description="Polar residues" evidence="1">
    <location>
        <begin position="231"/>
        <end position="247"/>
    </location>
</feature>
<feature type="compositionally biased region" description="Pro residues" evidence="1">
    <location>
        <begin position="121"/>
        <end position="134"/>
    </location>
</feature>
<feature type="compositionally biased region" description="Low complexity" evidence="1">
    <location>
        <begin position="147"/>
        <end position="165"/>
    </location>
</feature>
<dbReference type="Proteomes" id="UP001187531">
    <property type="component" value="Unassembled WGS sequence"/>
</dbReference>
<feature type="region of interest" description="Disordered" evidence="1">
    <location>
        <begin position="319"/>
        <end position="354"/>
    </location>
</feature>
<feature type="region of interest" description="Disordered" evidence="1">
    <location>
        <begin position="111"/>
        <end position="282"/>
    </location>
</feature>
<gene>
    <name evidence="2" type="ORF">QYM36_017045</name>
</gene>
<feature type="compositionally biased region" description="Polar residues" evidence="1">
    <location>
        <begin position="705"/>
        <end position="717"/>
    </location>
</feature>
<evidence type="ECO:0000313" key="3">
    <source>
        <dbReference type="Proteomes" id="UP001187531"/>
    </source>
</evidence>
<proteinExistence type="predicted"/>
<comment type="caution">
    <text evidence="2">The sequence shown here is derived from an EMBL/GenBank/DDBJ whole genome shotgun (WGS) entry which is preliminary data.</text>
</comment>
<reference evidence="2" key="1">
    <citation type="submission" date="2023-07" db="EMBL/GenBank/DDBJ databases">
        <title>Chromosome-level genome assembly of Artemia franciscana.</title>
        <authorList>
            <person name="Jo E."/>
        </authorList>
    </citation>
    <scope>NUCLEOTIDE SEQUENCE</scope>
    <source>
        <tissue evidence="2">Whole body</tissue>
    </source>
</reference>
<organism evidence="2 3">
    <name type="scientific">Artemia franciscana</name>
    <name type="common">Brine shrimp</name>
    <name type="synonym">Artemia sanfranciscana</name>
    <dbReference type="NCBI Taxonomy" id="6661"/>
    <lineage>
        <taxon>Eukaryota</taxon>
        <taxon>Metazoa</taxon>
        <taxon>Ecdysozoa</taxon>
        <taxon>Arthropoda</taxon>
        <taxon>Crustacea</taxon>
        <taxon>Branchiopoda</taxon>
        <taxon>Anostraca</taxon>
        <taxon>Artemiidae</taxon>
        <taxon>Artemia</taxon>
    </lineage>
</organism>
<evidence type="ECO:0000256" key="1">
    <source>
        <dbReference type="SAM" id="MobiDB-lite"/>
    </source>
</evidence>